<evidence type="ECO:0000313" key="2">
    <source>
        <dbReference type="Proteomes" id="UP000031501"/>
    </source>
</evidence>
<dbReference type="Proteomes" id="UP000031501">
    <property type="component" value="Chromosome"/>
</dbReference>
<evidence type="ECO:0008006" key="3">
    <source>
        <dbReference type="Google" id="ProtNLM"/>
    </source>
</evidence>
<protein>
    <recommendedName>
        <fullName evidence="3">Peptidase S9 prolyl oligopeptidase catalytic domain-containing protein</fullName>
    </recommendedName>
</protein>
<dbReference type="AlphaFoldDB" id="A0A221NZM0"/>
<name>A0A221NZM0_9ACTN</name>
<sequence>MFFKGQPELLFDHLTCPRTLMVFTAEEGAGAHCHPGARRLTQARIYDWLDDTLNVTTAIA</sequence>
<evidence type="ECO:0000313" key="1">
    <source>
        <dbReference type="EMBL" id="ASN25266.1"/>
    </source>
</evidence>
<gene>
    <name evidence="1" type="ORF">LK07_15915</name>
</gene>
<organism evidence="1 2">
    <name type="scientific">Streptomyces pluripotens</name>
    <dbReference type="NCBI Taxonomy" id="1355015"/>
    <lineage>
        <taxon>Bacteria</taxon>
        <taxon>Bacillati</taxon>
        <taxon>Actinomycetota</taxon>
        <taxon>Actinomycetes</taxon>
        <taxon>Kitasatosporales</taxon>
        <taxon>Streptomycetaceae</taxon>
        <taxon>Streptomyces</taxon>
    </lineage>
</organism>
<dbReference type="InterPro" id="IPR029058">
    <property type="entry name" value="AB_hydrolase_fold"/>
</dbReference>
<dbReference type="STRING" id="1355015.LK06_014780"/>
<accession>A0A221NZM0</accession>
<dbReference type="KEGG" id="splu:LK06_014780"/>
<proteinExistence type="predicted"/>
<dbReference type="Gene3D" id="3.40.50.1820">
    <property type="entry name" value="alpha/beta hydrolase"/>
    <property type="match status" value="1"/>
</dbReference>
<reference evidence="1 2" key="1">
    <citation type="submission" date="2017-07" db="EMBL/GenBank/DDBJ databases">
        <title>Genome sequence of Streptomyces pluripotens MUSC 137T.</title>
        <authorList>
            <person name="Ser H.-L."/>
            <person name="Lee L.-H."/>
        </authorList>
    </citation>
    <scope>NUCLEOTIDE SEQUENCE [LARGE SCALE GENOMIC DNA]</scope>
    <source>
        <strain evidence="1 2">MUSC 137</strain>
    </source>
</reference>
<dbReference type="EMBL" id="CP022433">
    <property type="protein sequence ID" value="ASN25266.1"/>
    <property type="molecule type" value="Genomic_DNA"/>
</dbReference>
<keyword evidence="2" id="KW-1185">Reference proteome</keyword>
<dbReference type="RefSeq" id="WP_039653466.1">
    <property type="nucleotide sequence ID" value="NZ_CP021080.1"/>
</dbReference>